<sequence length="144" mass="17216">MLLNKTSKIIDPKLLKIWGLHLLIFYPICSFLEDNLEVNTLDFKSHIDPEFWKTSLFSPINALWGFWEKFPFFIFMALGINIIFNRFSKNKIFINYIFSLIVSYLIVYFIHPYKGGIFFYIIPSLIITIIIQMLIFKKEIFNNQ</sequence>
<accession>A0A085ZX89</accession>
<evidence type="ECO:0000313" key="3">
    <source>
        <dbReference type="Proteomes" id="UP000028703"/>
    </source>
</evidence>
<feature type="transmembrane region" description="Helical" evidence="1">
    <location>
        <begin position="62"/>
        <end position="84"/>
    </location>
</feature>
<gene>
    <name evidence="2" type="ORF">IX38_00610</name>
</gene>
<keyword evidence="3" id="KW-1185">Reference proteome</keyword>
<evidence type="ECO:0000313" key="2">
    <source>
        <dbReference type="EMBL" id="KFF09053.1"/>
    </source>
</evidence>
<keyword evidence="1" id="KW-1133">Transmembrane helix</keyword>
<organism evidence="2 3">
    <name type="scientific">Chryseobacterium luteum</name>
    <dbReference type="NCBI Taxonomy" id="421531"/>
    <lineage>
        <taxon>Bacteria</taxon>
        <taxon>Pseudomonadati</taxon>
        <taxon>Bacteroidota</taxon>
        <taxon>Flavobacteriia</taxon>
        <taxon>Flavobacteriales</taxon>
        <taxon>Weeksellaceae</taxon>
        <taxon>Chryseobacterium group</taxon>
        <taxon>Chryseobacterium</taxon>
    </lineage>
</organism>
<dbReference type="AlphaFoldDB" id="A0A085ZX89"/>
<dbReference type="RefSeq" id="WP_034700884.1">
    <property type="nucleotide sequence ID" value="NZ_JPRO01000001.1"/>
</dbReference>
<proteinExistence type="predicted"/>
<keyword evidence="1" id="KW-0472">Membrane</keyword>
<dbReference type="Proteomes" id="UP000028703">
    <property type="component" value="Unassembled WGS sequence"/>
</dbReference>
<feature type="transmembrane region" description="Helical" evidence="1">
    <location>
        <begin position="117"/>
        <end position="136"/>
    </location>
</feature>
<dbReference type="EMBL" id="JPRO01000001">
    <property type="protein sequence ID" value="KFF09053.1"/>
    <property type="molecule type" value="Genomic_DNA"/>
</dbReference>
<keyword evidence="1" id="KW-0812">Transmembrane</keyword>
<reference evidence="2 3" key="1">
    <citation type="submission" date="2014-07" db="EMBL/GenBank/DDBJ databases">
        <title>Genome of Chryseobacterium luteum DSM 18605.</title>
        <authorList>
            <person name="Stropko S.J."/>
            <person name="Pipes S.E."/>
            <person name="Newman J.D."/>
        </authorList>
    </citation>
    <scope>NUCLEOTIDE SEQUENCE [LARGE SCALE GENOMIC DNA]</scope>
    <source>
        <strain evidence="2 3">DSM 18605</strain>
    </source>
</reference>
<feature type="transmembrane region" description="Helical" evidence="1">
    <location>
        <begin position="93"/>
        <end position="111"/>
    </location>
</feature>
<dbReference type="STRING" id="421531.IX38_00610"/>
<protein>
    <submittedName>
        <fullName evidence="2">Uncharacterized protein</fullName>
    </submittedName>
</protein>
<name>A0A085ZX89_9FLAO</name>
<evidence type="ECO:0000256" key="1">
    <source>
        <dbReference type="SAM" id="Phobius"/>
    </source>
</evidence>
<comment type="caution">
    <text evidence="2">The sequence shown here is derived from an EMBL/GenBank/DDBJ whole genome shotgun (WGS) entry which is preliminary data.</text>
</comment>